<evidence type="ECO:0000256" key="1">
    <source>
        <dbReference type="SAM" id="MobiDB-lite"/>
    </source>
</evidence>
<evidence type="ECO:0000313" key="2">
    <source>
        <dbReference type="EMBL" id="MFD2235528.1"/>
    </source>
</evidence>
<feature type="compositionally biased region" description="Basic and acidic residues" evidence="1">
    <location>
        <begin position="11"/>
        <end position="24"/>
    </location>
</feature>
<feature type="region of interest" description="Disordered" evidence="1">
    <location>
        <begin position="66"/>
        <end position="101"/>
    </location>
</feature>
<keyword evidence="3" id="KW-1185">Reference proteome</keyword>
<comment type="caution">
    <text evidence="2">The sequence shown here is derived from an EMBL/GenBank/DDBJ whole genome shotgun (WGS) entry which is preliminary data.</text>
</comment>
<sequence length="101" mass="11071">LAAEPLPAGRPEPRSRYRDRDERGRGRRRGRIDELGIGEMLHADDVIGFGDHVPDFILIQIPLPTRTTSRDEDEAEDEGEVEIEPAVEAAGDAVEADAPTA</sequence>
<feature type="non-terminal residue" evidence="2">
    <location>
        <position position="1"/>
    </location>
</feature>
<reference evidence="3" key="1">
    <citation type="journal article" date="2019" name="Int. J. Syst. Evol. Microbiol.">
        <title>The Global Catalogue of Microorganisms (GCM) 10K type strain sequencing project: providing services to taxonomists for standard genome sequencing and annotation.</title>
        <authorList>
            <consortium name="The Broad Institute Genomics Platform"/>
            <consortium name="The Broad Institute Genome Sequencing Center for Infectious Disease"/>
            <person name="Wu L."/>
            <person name="Ma J."/>
        </authorList>
    </citation>
    <scope>NUCLEOTIDE SEQUENCE [LARGE SCALE GENOMIC DNA]</scope>
    <source>
        <strain evidence="3">KCTC 15012</strain>
    </source>
</reference>
<name>A0ABW5CHQ0_9PROT</name>
<proteinExistence type="predicted"/>
<accession>A0ABW5CHQ0</accession>
<protein>
    <submittedName>
        <fullName evidence="2">Uncharacterized protein</fullName>
    </submittedName>
</protein>
<feature type="compositionally biased region" description="Acidic residues" evidence="1">
    <location>
        <begin position="71"/>
        <end position="85"/>
    </location>
</feature>
<evidence type="ECO:0000313" key="3">
    <source>
        <dbReference type="Proteomes" id="UP001597296"/>
    </source>
</evidence>
<dbReference type="Proteomes" id="UP001597296">
    <property type="component" value="Unassembled WGS sequence"/>
</dbReference>
<gene>
    <name evidence="2" type="ORF">ACFSNB_17135</name>
</gene>
<dbReference type="EMBL" id="JBHUIY010000051">
    <property type="protein sequence ID" value="MFD2235528.1"/>
    <property type="molecule type" value="Genomic_DNA"/>
</dbReference>
<organism evidence="2 3">
    <name type="scientific">Phaeospirillum tilakii</name>
    <dbReference type="NCBI Taxonomy" id="741673"/>
    <lineage>
        <taxon>Bacteria</taxon>
        <taxon>Pseudomonadati</taxon>
        <taxon>Pseudomonadota</taxon>
        <taxon>Alphaproteobacteria</taxon>
        <taxon>Rhodospirillales</taxon>
        <taxon>Rhodospirillaceae</taxon>
        <taxon>Phaeospirillum</taxon>
    </lineage>
</organism>
<feature type="region of interest" description="Disordered" evidence="1">
    <location>
        <begin position="1"/>
        <end position="29"/>
    </location>
</feature>
<feature type="compositionally biased region" description="Low complexity" evidence="1">
    <location>
        <begin position="86"/>
        <end position="101"/>
    </location>
</feature>